<protein>
    <recommendedName>
        <fullName evidence="4">Secreted protein</fullName>
    </recommendedName>
</protein>
<evidence type="ECO:0000313" key="3">
    <source>
        <dbReference type="Proteomes" id="UP000269721"/>
    </source>
</evidence>
<reference evidence="3" key="1">
    <citation type="journal article" date="2018" name="Nat. Microbiol.">
        <title>Leveraging single-cell genomics to expand the fungal tree of life.</title>
        <authorList>
            <person name="Ahrendt S.R."/>
            <person name="Quandt C.A."/>
            <person name="Ciobanu D."/>
            <person name="Clum A."/>
            <person name="Salamov A."/>
            <person name="Andreopoulos B."/>
            <person name="Cheng J.F."/>
            <person name="Woyke T."/>
            <person name="Pelin A."/>
            <person name="Henrissat B."/>
            <person name="Reynolds N.K."/>
            <person name="Benny G.L."/>
            <person name="Smith M.E."/>
            <person name="James T.Y."/>
            <person name="Grigoriev I.V."/>
        </authorList>
    </citation>
    <scope>NUCLEOTIDE SEQUENCE [LARGE SCALE GENOMIC DNA]</scope>
</reference>
<dbReference type="EMBL" id="ML002090">
    <property type="protein sequence ID" value="RKO82789.1"/>
    <property type="molecule type" value="Genomic_DNA"/>
</dbReference>
<keyword evidence="1" id="KW-0732">Signal</keyword>
<proteinExistence type="predicted"/>
<dbReference type="AlphaFoldDB" id="A0A4P9VTE7"/>
<accession>A0A4P9VTE7</accession>
<evidence type="ECO:0000313" key="2">
    <source>
        <dbReference type="EMBL" id="RKO82789.1"/>
    </source>
</evidence>
<feature type="chain" id="PRO_5020748873" description="Secreted protein" evidence="1">
    <location>
        <begin position="21"/>
        <end position="128"/>
    </location>
</feature>
<evidence type="ECO:0000256" key="1">
    <source>
        <dbReference type="SAM" id="SignalP"/>
    </source>
</evidence>
<gene>
    <name evidence="2" type="ORF">BDK51DRAFT_44177</name>
</gene>
<feature type="signal peptide" evidence="1">
    <location>
        <begin position="1"/>
        <end position="20"/>
    </location>
</feature>
<keyword evidence="3" id="KW-1185">Reference proteome</keyword>
<dbReference type="Proteomes" id="UP000269721">
    <property type="component" value="Unassembled WGS sequence"/>
</dbReference>
<evidence type="ECO:0008006" key="4">
    <source>
        <dbReference type="Google" id="ProtNLM"/>
    </source>
</evidence>
<name>A0A4P9VTE7_9FUNG</name>
<sequence>MTERLDTLLTIGLSVLTAVAYDDPGCTAGLPVEERANGVNLLDDSGCIGGLAAGVDLSVDGVAGEGSVDHSVVGFNVGVPVPAVLPVGGGPLGMTRQNDSRQSVLQMCPQSWVSPAAWAPSSAPWGSP</sequence>
<organism evidence="2 3">
    <name type="scientific">Blyttiomyces helicus</name>
    <dbReference type="NCBI Taxonomy" id="388810"/>
    <lineage>
        <taxon>Eukaryota</taxon>
        <taxon>Fungi</taxon>
        <taxon>Fungi incertae sedis</taxon>
        <taxon>Chytridiomycota</taxon>
        <taxon>Chytridiomycota incertae sedis</taxon>
        <taxon>Chytridiomycetes</taxon>
        <taxon>Chytridiomycetes incertae sedis</taxon>
        <taxon>Blyttiomyces</taxon>
    </lineage>
</organism>